<proteinExistence type="predicted"/>
<evidence type="ECO:0000313" key="1">
    <source>
        <dbReference type="EMBL" id="MBW84505.1"/>
    </source>
</evidence>
<sequence>MNAKHITNLNVFLRQEKHKLNAPVREKR</sequence>
<protein>
    <submittedName>
        <fullName evidence="1">Uncharacterized protein</fullName>
    </submittedName>
</protein>
<dbReference type="EMBL" id="GGEC01004022">
    <property type="protein sequence ID" value="MBW84505.1"/>
    <property type="molecule type" value="Transcribed_RNA"/>
</dbReference>
<organism evidence="1">
    <name type="scientific">Rhizophora mucronata</name>
    <name type="common">Asiatic mangrove</name>
    <dbReference type="NCBI Taxonomy" id="61149"/>
    <lineage>
        <taxon>Eukaryota</taxon>
        <taxon>Viridiplantae</taxon>
        <taxon>Streptophyta</taxon>
        <taxon>Embryophyta</taxon>
        <taxon>Tracheophyta</taxon>
        <taxon>Spermatophyta</taxon>
        <taxon>Magnoliopsida</taxon>
        <taxon>eudicotyledons</taxon>
        <taxon>Gunneridae</taxon>
        <taxon>Pentapetalae</taxon>
        <taxon>rosids</taxon>
        <taxon>fabids</taxon>
        <taxon>Malpighiales</taxon>
        <taxon>Rhizophoraceae</taxon>
        <taxon>Rhizophora</taxon>
    </lineage>
</organism>
<reference evidence="1" key="1">
    <citation type="submission" date="2018-02" db="EMBL/GenBank/DDBJ databases">
        <title>Rhizophora mucronata_Transcriptome.</title>
        <authorList>
            <person name="Meera S.P."/>
            <person name="Sreeshan A."/>
            <person name="Augustine A."/>
        </authorList>
    </citation>
    <scope>NUCLEOTIDE SEQUENCE</scope>
    <source>
        <tissue evidence="1">Leaf</tissue>
    </source>
</reference>
<dbReference type="AlphaFoldDB" id="A0A2P2ITC7"/>
<accession>A0A2P2ITC7</accession>
<name>A0A2P2ITC7_RHIMU</name>